<evidence type="ECO:0000256" key="19">
    <source>
        <dbReference type="ARBA" id="ARBA00049248"/>
    </source>
</evidence>
<comment type="caution">
    <text evidence="24">The sequence shown here is derived from an EMBL/GenBank/DDBJ whole genome shotgun (WGS) entry which is preliminary data.</text>
</comment>
<evidence type="ECO:0000256" key="2">
    <source>
        <dbReference type="ARBA" id="ARBA00004123"/>
    </source>
</evidence>
<dbReference type="InterPro" id="IPR000182">
    <property type="entry name" value="GNAT_dom"/>
</dbReference>
<keyword evidence="11" id="KW-0560">Oxidoreductase</keyword>
<dbReference type="SUPFAM" id="SSF47370">
    <property type="entry name" value="Bromodomain"/>
    <property type="match status" value="1"/>
</dbReference>
<name>A0A1J8QBT6_9AGAM</name>
<feature type="compositionally biased region" description="Low complexity" evidence="21">
    <location>
        <begin position="687"/>
        <end position="700"/>
    </location>
</feature>
<protein>
    <submittedName>
        <fullName evidence="24">Uncharacterized protein</fullName>
    </submittedName>
</protein>
<evidence type="ECO:0000256" key="12">
    <source>
        <dbReference type="ARBA" id="ARBA00023015"/>
    </source>
</evidence>
<evidence type="ECO:0000256" key="8">
    <source>
        <dbReference type="ARBA" id="ARBA00022827"/>
    </source>
</evidence>
<dbReference type="InterPro" id="IPR016181">
    <property type="entry name" value="Acyl_CoA_acyltransferase"/>
</dbReference>
<dbReference type="PRINTS" id="PR00503">
    <property type="entry name" value="BROMODOMAIN"/>
</dbReference>
<dbReference type="GO" id="GO:0000123">
    <property type="term" value="C:histone acetyltransferase complex"/>
    <property type="evidence" value="ECO:0007669"/>
    <property type="project" value="TreeGrafter"/>
</dbReference>
<comment type="pathway">
    <text evidence="3">Siderophore biosynthesis.</text>
</comment>
<evidence type="ECO:0000256" key="21">
    <source>
        <dbReference type="SAM" id="MobiDB-lite"/>
    </source>
</evidence>
<dbReference type="GO" id="GO:0045944">
    <property type="term" value="P:positive regulation of transcription by RNA polymerase II"/>
    <property type="evidence" value="ECO:0007669"/>
    <property type="project" value="TreeGrafter"/>
</dbReference>
<evidence type="ECO:0000256" key="6">
    <source>
        <dbReference type="ARBA" id="ARBA00022630"/>
    </source>
</evidence>
<keyword evidence="9" id="KW-0156">Chromatin regulator</keyword>
<comment type="cofactor">
    <cofactor evidence="1">
        <name>FAD</name>
        <dbReference type="ChEBI" id="CHEBI:57692"/>
    </cofactor>
</comment>
<evidence type="ECO:0000256" key="18">
    <source>
        <dbReference type="ARBA" id="ARBA00047598"/>
    </source>
</evidence>
<keyword evidence="14" id="KW-0010">Activator</keyword>
<evidence type="ECO:0000256" key="3">
    <source>
        <dbReference type="ARBA" id="ARBA00004924"/>
    </source>
</evidence>
<evidence type="ECO:0000256" key="14">
    <source>
        <dbReference type="ARBA" id="ARBA00023159"/>
    </source>
</evidence>
<dbReference type="Gene3D" id="3.40.630.30">
    <property type="match status" value="1"/>
</dbReference>
<dbReference type="OrthoDB" id="1937912at2759"/>
<dbReference type="GO" id="GO:0010484">
    <property type="term" value="F:histone H3 acetyltransferase activity"/>
    <property type="evidence" value="ECO:0007669"/>
    <property type="project" value="TreeGrafter"/>
</dbReference>
<dbReference type="PROSITE" id="PS50014">
    <property type="entry name" value="BROMODOMAIN_2"/>
    <property type="match status" value="1"/>
</dbReference>
<dbReference type="PROSITE" id="PS00633">
    <property type="entry name" value="BROMODOMAIN_1"/>
    <property type="match status" value="1"/>
</dbReference>
<dbReference type="Gene3D" id="1.20.920.10">
    <property type="entry name" value="Bromodomain-like"/>
    <property type="match status" value="1"/>
</dbReference>
<dbReference type="PANTHER" id="PTHR45750:SF3">
    <property type="entry name" value="HISTONE ACETYLTRANSFERASE"/>
    <property type="match status" value="1"/>
</dbReference>
<feature type="domain" description="Bromo" evidence="22">
    <location>
        <begin position="1011"/>
        <end position="1081"/>
    </location>
</feature>
<evidence type="ECO:0000256" key="16">
    <source>
        <dbReference type="ARBA" id="ARBA00023242"/>
    </source>
</evidence>
<dbReference type="InterPro" id="IPR036427">
    <property type="entry name" value="Bromodomain-like_sf"/>
</dbReference>
<accession>A0A1J8QBT6</accession>
<keyword evidence="10" id="KW-0521">NADP</keyword>
<evidence type="ECO:0000313" key="24">
    <source>
        <dbReference type="EMBL" id="OJA09220.1"/>
    </source>
</evidence>
<dbReference type="InterPro" id="IPR025700">
    <property type="entry name" value="Lys/Orn_oxygenase"/>
</dbReference>
<gene>
    <name evidence="24" type="ORF">AZE42_00710</name>
</gene>
<evidence type="ECO:0000256" key="4">
    <source>
        <dbReference type="ARBA" id="ARBA00007588"/>
    </source>
</evidence>
<dbReference type="AlphaFoldDB" id="A0A1J8QBT6"/>
<keyword evidence="15" id="KW-0804">Transcription</keyword>
<comment type="subcellular location">
    <subcellularLocation>
        <location evidence="2">Nucleus</location>
    </subcellularLocation>
</comment>
<dbReference type="PROSITE" id="PS51186">
    <property type="entry name" value="GNAT"/>
    <property type="match status" value="1"/>
</dbReference>
<dbReference type="STRING" id="180088.A0A1J8QBT6"/>
<evidence type="ECO:0000256" key="20">
    <source>
        <dbReference type="PROSITE-ProRule" id="PRU00035"/>
    </source>
</evidence>
<proteinExistence type="inferred from homology"/>
<evidence type="ECO:0000259" key="22">
    <source>
        <dbReference type="PROSITE" id="PS50014"/>
    </source>
</evidence>
<dbReference type="Pfam" id="PF00439">
    <property type="entry name" value="Bromodomain"/>
    <property type="match status" value="1"/>
</dbReference>
<evidence type="ECO:0000256" key="11">
    <source>
        <dbReference type="ARBA" id="ARBA00023002"/>
    </source>
</evidence>
<dbReference type="Proteomes" id="UP000183567">
    <property type="component" value="Unassembled WGS sequence"/>
</dbReference>
<evidence type="ECO:0000256" key="7">
    <source>
        <dbReference type="ARBA" id="ARBA00022679"/>
    </source>
</evidence>
<evidence type="ECO:0000313" key="25">
    <source>
        <dbReference type="Proteomes" id="UP000183567"/>
    </source>
</evidence>
<feature type="region of interest" description="Disordered" evidence="21">
    <location>
        <begin position="612"/>
        <end position="723"/>
    </location>
</feature>
<comment type="catalytic activity">
    <reaction evidence="18">
        <text>L-ornithine + NADPH + O2 = N(5)-hydroxy-L-ornithine + NADP(+) + H2O</text>
        <dbReference type="Rhea" id="RHEA:41508"/>
        <dbReference type="ChEBI" id="CHEBI:15377"/>
        <dbReference type="ChEBI" id="CHEBI:15379"/>
        <dbReference type="ChEBI" id="CHEBI:46911"/>
        <dbReference type="ChEBI" id="CHEBI:57783"/>
        <dbReference type="ChEBI" id="CHEBI:58349"/>
        <dbReference type="ChEBI" id="CHEBI:78275"/>
        <dbReference type="EC" id="1.14.13.196"/>
    </reaction>
</comment>
<keyword evidence="12" id="KW-0805">Transcription regulation</keyword>
<keyword evidence="8" id="KW-0274">FAD</keyword>
<dbReference type="SMART" id="SM00297">
    <property type="entry name" value="BROMO"/>
    <property type="match status" value="1"/>
</dbReference>
<evidence type="ECO:0000256" key="10">
    <source>
        <dbReference type="ARBA" id="ARBA00022857"/>
    </source>
</evidence>
<dbReference type="CDD" id="cd05509">
    <property type="entry name" value="Bromo_gcn5_like"/>
    <property type="match status" value="1"/>
</dbReference>
<evidence type="ECO:0000256" key="13">
    <source>
        <dbReference type="ARBA" id="ARBA00023117"/>
    </source>
</evidence>
<dbReference type="PANTHER" id="PTHR45750">
    <property type="entry name" value="GH11602P"/>
    <property type="match status" value="1"/>
</dbReference>
<dbReference type="EMBL" id="LVVM01006000">
    <property type="protein sequence ID" value="OJA09220.1"/>
    <property type="molecule type" value="Genomic_DNA"/>
</dbReference>
<sequence length="1105" mass="122204">MASYEARSTHIYDVIGIGFGPANLAIAGALLEQPREVKQHDTLHSGTHQPQTCSISVDKTLFIERQLEFRWHPGMLLPGARMQIRQVQLHVDHSFEIEKKVHKFPKGFGNLKITKFSYYDQGVKVSFGEEVIGVEEAREGTVQVHSRLIATGEIIIRRARICSENLIISPGGAPWAPRCIQALLPNPRIIHTAGYVSSVEPMLAVTEAATKPLRIAVVGAGQSAAEVLLDLHSRLNSMGKSAGQAHELHIIIRGGALRPSDGGPFANEIYNPDATNTIYNLPYSTRKRVLADYHSTNYGTVSPHTLQSLYEVMYDKKVEDSIPRRKGNDSSVAGARITIMSYHNLLSAEIRAQASGETGALSLIFQNTMTKDISEATYDAVVCATGYERHSWLNLLKSSNLGRHFGLSSVSDKVSLTVESELGTIVNRKNGHSRALALALKKQGVRETRINSEREESASQTDFALALRIARHSSCTSCDSCPGLRPPVGVEVVLDDDVQQKSFLGDLTQYGSDEEDGTAYLETCICNHDVTVHGSQVSVLGREEFSRRARLATRLDELLQVCLPAYHHTPADQRCVPSQESHKLLDFDYTDEVIDSLRQQMKMPVSMVSVASPSIQHSSPHDPILSPASSVLSDEPPPSKRRRLSSSSLSDAEDDDDDDDDKPLAAQVADSNTAVGSSPRKAGAQRSGKQTSSMTSKSQTAPTGDKRPEKNGAVNGRSSDLKVKVEDKMDEGQLTRLATGVAVDTGPASSTVPEKAAFVELRKGIIQIIAVENDRQPRSLVILTGLKTLFQTQLPMMPREYIARLVYDSNSKAIAIIKRGYKVVGGICYRPFPHRGFAEIVFFATASVDQVKGYGGMLMDNFKQHIKRTYPDVMHFLTYADNFAVVFFKKQGFSKEITLDRSVWAGYIKDYEGGTIMQCTMLRKVNYLEKVSIISQQREAILAKIREMSKSHIVYHGLPQFQEGAPEGITVDPKDVPGLRESGWIPGMENTTRSGKSAEHTQMQRLLSDLKAHPLAWAFLNPVNADEVPDYYGVIKRPMDFSTMEHKLDTNQYSTLKVFLDDVQLVLDNCKLYNPETSIYHRNAVRLEKFTKEQCAEFAKRGAQG</sequence>
<dbReference type="SUPFAM" id="SSF55729">
    <property type="entry name" value="Acyl-CoA N-acyltransferases (Nat)"/>
    <property type="match status" value="1"/>
</dbReference>
<evidence type="ECO:0000256" key="1">
    <source>
        <dbReference type="ARBA" id="ARBA00001974"/>
    </source>
</evidence>
<comment type="similarity">
    <text evidence="5">Belongs to the acetyltransferase family. GCN5 subfamily.</text>
</comment>
<comment type="catalytic activity">
    <reaction evidence="19">
        <text>L-ornithine + NADH + O2 = N(5)-hydroxy-L-ornithine + NAD(+) + H2O</text>
        <dbReference type="Rhea" id="RHEA:41512"/>
        <dbReference type="ChEBI" id="CHEBI:15377"/>
        <dbReference type="ChEBI" id="CHEBI:15379"/>
        <dbReference type="ChEBI" id="CHEBI:46911"/>
        <dbReference type="ChEBI" id="CHEBI:57540"/>
        <dbReference type="ChEBI" id="CHEBI:57945"/>
        <dbReference type="ChEBI" id="CHEBI:78275"/>
        <dbReference type="EC" id="1.14.13.196"/>
    </reaction>
</comment>
<dbReference type="InterPro" id="IPR036188">
    <property type="entry name" value="FAD/NAD-bd_sf"/>
</dbReference>
<keyword evidence="6" id="KW-0285">Flavoprotein</keyword>
<keyword evidence="25" id="KW-1185">Reference proteome</keyword>
<keyword evidence="13 20" id="KW-0103">Bromodomain</keyword>
<evidence type="ECO:0000256" key="5">
    <source>
        <dbReference type="ARBA" id="ARBA00008607"/>
    </source>
</evidence>
<dbReference type="Pfam" id="PF00583">
    <property type="entry name" value="Acetyltransf_1"/>
    <property type="match status" value="1"/>
</dbReference>
<keyword evidence="7" id="KW-0808">Transferase</keyword>
<dbReference type="GO" id="GO:0016491">
    <property type="term" value="F:oxidoreductase activity"/>
    <property type="evidence" value="ECO:0007669"/>
    <property type="project" value="UniProtKB-KW"/>
</dbReference>
<keyword evidence="17" id="KW-0012">Acyltransferase</keyword>
<dbReference type="InterPro" id="IPR018359">
    <property type="entry name" value="Bromodomain_CS"/>
</dbReference>
<organism evidence="24 25">
    <name type="scientific">Rhizopogon vesiculosus</name>
    <dbReference type="NCBI Taxonomy" id="180088"/>
    <lineage>
        <taxon>Eukaryota</taxon>
        <taxon>Fungi</taxon>
        <taxon>Dikarya</taxon>
        <taxon>Basidiomycota</taxon>
        <taxon>Agaricomycotina</taxon>
        <taxon>Agaricomycetes</taxon>
        <taxon>Agaricomycetidae</taxon>
        <taxon>Boletales</taxon>
        <taxon>Suillineae</taxon>
        <taxon>Rhizopogonaceae</taxon>
        <taxon>Rhizopogon</taxon>
    </lineage>
</organism>
<reference evidence="24 25" key="1">
    <citation type="submission" date="2016-03" db="EMBL/GenBank/DDBJ databases">
        <title>Comparative genomics of the ectomycorrhizal sister species Rhizopogon vinicolor and Rhizopogon vesiculosus (Basidiomycota: Boletales) reveals a divergence of the mating type B locus.</title>
        <authorList>
            <person name="Mujic A.B."/>
            <person name="Kuo A."/>
            <person name="Tritt A."/>
            <person name="Lipzen A."/>
            <person name="Chen C."/>
            <person name="Johnson J."/>
            <person name="Sharma A."/>
            <person name="Barry K."/>
            <person name="Grigoriev I.V."/>
            <person name="Spatafora J.W."/>
        </authorList>
    </citation>
    <scope>NUCLEOTIDE SEQUENCE [LARGE SCALE GENOMIC DNA]</scope>
    <source>
        <strain evidence="24 25">AM-OR11-056</strain>
    </source>
</reference>
<dbReference type="GO" id="GO:0005634">
    <property type="term" value="C:nucleus"/>
    <property type="evidence" value="ECO:0007669"/>
    <property type="project" value="UniProtKB-SubCell"/>
</dbReference>
<keyword evidence="16" id="KW-0539">Nucleus</keyword>
<evidence type="ECO:0000256" key="9">
    <source>
        <dbReference type="ARBA" id="ARBA00022853"/>
    </source>
</evidence>
<evidence type="ECO:0000259" key="23">
    <source>
        <dbReference type="PROSITE" id="PS51186"/>
    </source>
</evidence>
<feature type="compositionally biased region" description="Acidic residues" evidence="21">
    <location>
        <begin position="651"/>
        <end position="661"/>
    </location>
</feature>
<dbReference type="InterPro" id="IPR001487">
    <property type="entry name" value="Bromodomain"/>
</dbReference>
<evidence type="ECO:0000256" key="15">
    <source>
        <dbReference type="ARBA" id="ARBA00023163"/>
    </source>
</evidence>
<dbReference type="Pfam" id="PF13434">
    <property type="entry name" value="Lys_Orn_oxgnase"/>
    <property type="match status" value="2"/>
</dbReference>
<dbReference type="InterPro" id="IPR037800">
    <property type="entry name" value="GCN5"/>
</dbReference>
<dbReference type="Gene3D" id="3.50.50.60">
    <property type="entry name" value="FAD/NAD(P)-binding domain"/>
    <property type="match status" value="1"/>
</dbReference>
<evidence type="ECO:0000256" key="17">
    <source>
        <dbReference type="ARBA" id="ARBA00023315"/>
    </source>
</evidence>
<feature type="domain" description="N-acetyltransferase" evidence="23">
    <location>
        <begin position="769"/>
        <end position="922"/>
    </location>
</feature>
<comment type="similarity">
    <text evidence="4">Belongs to the lysine N(6)-hydroxylase/L-ornithine N(5)-oxygenase family.</text>
</comment>
<dbReference type="SUPFAM" id="SSF51905">
    <property type="entry name" value="FAD/NAD(P)-binding domain"/>
    <property type="match status" value="2"/>
</dbReference>